<dbReference type="OrthoDB" id="1264783at2"/>
<evidence type="ECO:0000313" key="2">
    <source>
        <dbReference type="EMBL" id="AZA50585.1"/>
    </source>
</evidence>
<dbReference type="EMBL" id="CP033920">
    <property type="protein sequence ID" value="AZA50585.1"/>
    <property type="molecule type" value="Genomic_DNA"/>
</dbReference>
<name>A0A3G6MAU2_CHRCU</name>
<dbReference type="AlphaFoldDB" id="A0A3G6MAU2"/>
<dbReference type="RefSeq" id="WP_123881357.1">
    <property type="nucleotide sequence ID" value="NZ_CP033920.1"/>
</dbReference>
<evidence type="ECO:0000256" key="1">
    <source>
        <dbReference type="SAM" id="Phobius"/>
    </source>
</evidence>
<organism evidence="2 3">
    <name type="scientific">Chryseobacterium carnipullorum</name>
    <dbReference type="NCBI Taxonomy" id="1124835"/>
    <lineage>
        <taxon>Bacteria</taxon>
        <taxon>Pseudomonadati</taxon>
        <taxon>Bacteroidota</taxon>
        <taxon>Flavobacteriia</taxon>
        <taxon>Flavobacteriales</taxon>
        <taxon>Weeksellaceae</taxon>
        <taxon>Chryseobacterium group</taxon>
        <taxon>Chryseobacterium</taxon>
    </lineage>
</organism>
<protein>
    <submittedName>
        <fullName evidence="2">Uncharacterized protein</fullName>
    </submittedName>
</protein>
<dbReference type="KEGG" id="ccau:EG346_21450"/>
<dbReference type="Proteomes" id="UP000273270">
    <property type="component" value="Chromosome"/>
</dbReference>
<accession>A0A3G6MAU2</accession>
<gene>
    <name evidence="2" type="ORF">EG346_21450</name>
</gene>
<keyword evidence="1" id="KW-1133">Transmembrane helix</keyword>
<reference evidence="3" key="1">
    <citation type="submission" date="2018-11" db="EMBL/GenBank/DDBJ databases">
        <title>Proposal to divide the Flavobacteriaceae and reorganize its genera based on Amino Acid Identity values calculated from whole genome sequences.</title>
        <authorList>
            <person name="Nicholson A.C."/>
            <person name="Gulvik C.A."/>
            <person name="Whitney A.M."/>
            <person name="Humrighouse B.W."/>
            <person name="Bell M."/>
            <person name="Holmes B."/>
            <person name="Steigerwalt A.G."/>
            <person name="Villarma A."/>
            <person name="Sheth M."/>
            <person name="Batra D."/>
            <person name="Pryor J."/>
            <person name="Bernardet J.-F."/>
            <person name="Hugo C."/>
            <person name="Kampfer P."/>
            <person name="Newman J."/>
            <person name="McQuiston J.R."/>
        </authorList>
    </citation>
    <scope>NUCLEOTIDE SEQUENCE [LARGE SCALE GENOMIC DNA]</scope>
    <source>
        <strain evidence="3">G0188</strain>
    </source>
</reference>
<sequence length="112" mass="13171">MVSRDLGFKIPGAIAFCLVVVGYFFYREYQQKQPEIVRQNISNKNFSGIVDSTFTVHMNHELTTIIFKNKKTISGLQQQYHYMLKKNDSIVKRKGEDSIYIYRDGEVKAYKY</sequence>
<keyword evidence="1" id="KW-0472">Membrane</keyword>
<keyword evidence="1" id="KW-0812">Transmembrane</keyword>
<keyword evidence="3" id="KW-1185">Reference proteome</keyword>
<proteinExistence type="predicted"/>
<evidence type="ECO:0000313" key="3">
    <source>
        <dbReference type="Proteomes" id="UP000273270"/>
    </source>
</evidence>
<feature type="transmembrane region" description="Helical" evidence="1">
    <location>
        <begin position="6"/>
        <end position="26"/>
    </location>
</feature>